<reference evidence="2 3" key="1">
    <citation type="submission" date="2019-05" db="EMBL/GenBank/DDBJ databases">
        <title>Another draft genome of Portunus trituberculatus and its Hox gene families provides insights of decapod evolution.</title>
        <authorList>
            <person name="Jeong J.-H."/>
            <person name="Song I."/>
            <person name="Kim S."/>
            <person name="Choi T."/>
            <person name="Kim D."/>
            <person name="Ryu S."/>
            <person name="Kim W."/>
        </authorList>
    </citation>
    <scope>NUCLEOTIDE SEQUENCE [LARGE SCALE GENOMIC DNA]</scope>
    <source>
        <tissue evidence="2">Muscle</tissue>
    </source>
</reference>
<feature type="region of interest" description="Disordered" evidence="1">
    <location>
        <begin position="1"/>
        <end position="29"/>
    </location>
</feature>
<dbReference type="Proteomes" id="UP000324222">
    <property type="component" value="Unassembled WGS sequence"/>
</dbReference>
<proteinExistence type="predicted"/>
<organism evidence="2 3">
    <name type="scientific">Portunus trituberculatus</name>
    <name type="common">Swimming crab</name>
    <name type="synonym">Neptunus trituberculatus</name>
    <dbReference type="NCBI Taxonomy" id="210409"/>
    <lineage>
        <taxon>Eukaryota</taxon>
        <taxon>Metazoa</taxon>
        <taxon>Ecdysozoa</taxon>
        <taxon>Arthropoda</taxon>
        <taxon>Crustacea</taxon>
        <taxon>Multicrustacea</taxon>
        <taxon>Malacostraca</taxon>
        <taxon>Eumalacostraca</taxon>
        <taxon>Eucarida</taxon>
        <taxon>Decapoda</taxon>
        <taxon>Pleocyemata</taxon>
        <taxon>Brachyura</taxon>
        <taxon>Eubrachyura</taxon>
        <taxon>Portunoidea</taxon>
        <taxon>Portunidae</taxon>
        <taxon>Portuninae</taxon>
        <taxon>Portunus</taxon>
    </lineage>
</organism>
<protein>
    <submittedName>
        <fullName evidence="2">Uncharacterized protein</fullName>
    </submittedName>
</protein>
<evidence type="ECO:0000313" key="2">
    <source>
        <dbReference type="EMBL" id="MPC66288.1"/>
    </source>
</evidence>
<sequence>MRLKKQQRDTTIPASLHSPGDDTSTLQNHSSRKIVMTHEADFSREEAMLGVSDETARRYPTERAQSSLFPIFE</sequence>
<gene>
    <name evidence="2" type="ORF">E2C01_060435</name>
</gene>
<comment type="caution">
    <text evidence="2">The sequence shown here is derived from an EMBL/GenBank/DDBJ whole genome shotgun (WGS) entry which is preliminary data.</text>
</comment>
<evidence type="ECO:0000313" key="3">
    <source>
        <dbReference type="Proteomes" id="UP000324222"/>
    </source>
</evidence>
<name>A0A5B7HBE5_PORTR</name>
<dbReference type="AlphaFoldDB" id="A0A5B7HBE5"/>
<accession>A0A5B7HBE5</accession>
<dbReference type="EMBL" id="VSRR010024571">
    <property type="protein sequence ID" value="MPC66288.1"/>
    <property type="molecule type" value="Genomic_DNA"/>
</dbReference>
<keyword evidence="3" id="KW-1185">Reference proteome</keyword>
<evidence type="ECO:0000256" key="1">
    <source>
        <dbReference type="SAM" id="MobiDB-lite"/>
    </source>
</evidence>